<reference evidence="9 10" key="1">
    <citation type="submission" date="2020-10" db="EMBL/GenBank/DDBJ databases">
        <title>The Coptis chinensis genome and diversification of protoberbering-type alkaloids.</title>
        <authorList>
            <person name="Wang B."/>
            <person name="Shu S."/>
            <person name="Song C."/>
            <person name="Liu Y."/>
        </authorList>
    </citation>
    <scope>NUCLEOTIDE SEQUENCE [LARGE SCALE GENOMIC DNA]</scope>
    <source>
        <strain evidence="9">HL-2020</strain>
        <tissue evidence="9">Leaf</tissue>
    </source>
</reference>
<dbReference type="Pfam" id="PF01095">
    <property type="entry name" value="Pectinesterase"/>
    <property type="match status" value="1"/>
</dbReference>
<dbReference type="GO" id="GO:0030599">
    <property type="term" value="F:pectinesterase activity"/>
    <property type="evidence" value="ECO:0007669"/>
    <property type="project" value="UniProtKB-EC"/>
</dbReference>
<accession>A0A835IR07</accession>
<evidence type="ECO:0000256" key="5">
    <source>
        <dbReference type="ARBA" id="ARBA00022801"/>
    </source>
</evidence>
<evidence type="ECO:0000256" key="2">
    <source>
        <dbReference type="ARBA" id="ARBA00005184"/>
    </source>
</evidence>
<dbReference type="AlphaFoldDB" id="A0A835IR07"/>
<dbReference type="InterPro" id="IPR012334">
    <property type="entry name" value="Pectin_lyas_fold"/>
</dbReference>
<dbReference type="EMBL" id="JADFTS010000002">
    <property type="protein sequence ID" value="KAF9621102.1"/>
    <property type="molecule type" value="Genomic_DNA"/>
</dbReference>
<name>A0A835IR07_9MAGN</name>
<keyword evidence="5" id="KW-0378">Hydrolase</keyword>
<evidence type="ECO:0000256" key="4">
    <source>
        <dbReference type="ARBA" id="ARBA00022512"/>
    </source>
</evidence>
<dbReference type="EC" id="3.1.1.11" evidence="3"/>
<comment type="caution">
    <text evidence="9">The sequence shown here is derived from an EMBL/GenBank/DDBJ whole genome shotgun (WGS) entry which is preliminary data.</text>
</comment>
<evidence type="ECO:0000256" key="7">
    <source>
        <dbReference type="SAM" id="SignalP"/>
    </source>
</evidence>
<dbReference type="GO" id="GO:0042545">
    <property type="term" value="P:cell wall modification"/>
    <property type="evidence" value="ECO:0007669"/>
    <property type="project" value="InterPro"/>
</dbReference>
<sequence>MASKHHILIFSFFIFFLKVVKNEDVSSNTYDVVVAIDGSGNYTSISKAIQAIPNHLKKRMVIYVKGGIYQEHVEVGREKTNLMIVGDGIGRTIVRDGRSNGTGWDTFQSATLAGPSNGQAVAMRSSSNQSAYYRCSFLGYQDTLYVHMNVQFYRECEVHGTVDTVFGDATAVFQKSTFYARLPLDGQSNVFTAQGKMLQKGGTGFSMLSCKFAATQELIRKKGSVKTFLGRPWKEYSRTIIINSYIDGLVDPSGWLAMNGNVGLTTLNYREYNNSGPGANTTQRVQWPGYKVVRNSSEVDQYTVSSFINGDHWLPETKIPYFPGLS</sequence>
<evidence type="ECO:0000256" key="1">
    <source>
        <dbReference type="ARBA" id="ARBA00004191"/>
    </source>
</evidence>
<gene>
    <name evidence="9" type="ORF">IFM89_016536</name>
</gene>
<keyword evidence="4" id="KW-0964">Secreted</keyword>
<keyword evidence="7" id="KW-0732">Signal</keyword>
<evidence type="ECO:0000313" key="9">
    <source>
        <dbReference type="EMBL" id="KAF9621102.1"/>
    </source>
</evidence>
<keyword evidence="4" id="KW-0134">Cell wall</keyword>
<comment type="pathway">
    <text evidence="2">Glycan metabolism; pectin degradation; 2-dehydro-3-deoxy-D-gluconate from pectin: step 1/5.</text>
</comment>
<dbReference type="PANTHER" id="PTHR31707">
    <property type="entry name" value="PECTINESTERASE"/>
    <property type="match status" value="1"/>
</dbReference>
<dbReference type="Proteomes" id="UP000631114">
    <property type="component" value="Unassembled WGS sequence"/>
</dbReference>
<dbReference type="SUPFAM" id="SSF51126">
    <property type="entry name" value="Pectin lyase-like"/>
    <property type="match status" value="1"/>
</dbReference>
<evidence type="ECO:0000256" key="6">
    <source>
        <dbReference type="ARBA" id="ARBA00023085"/>
    </source>
</evidence>
<evidence type="ECO:0000259" key="8">
    <source>
        <dbReference type="Pfam" id="PF01095"/>
    </source>
</evidence>
<evidence type="ECO:0000256" key="3">
    <source>
        <dbReference type="ARBA" id="ARBA00013229"/>
    </source>
</evidence>
<evidence type="ECO:0000313" key="10">
    <source>
        <dbReference type="Proteomes" id="UP000631114"/>
    </source>
</evidence>
<dbReference type="InterPro" id="IPR000070">
    <property type="entry name" value="Pectinesterase_cat"/>
</dbReference>
<proteinExistence type="predicted"/>
<dbReference type="InterPro" id="IPR011050">
    <property type="entry name" value="Pectin_lyase_fold/virulence"/>
</dbReference>
<dbReference type="FunFam" id="2.160.20.10:FF:000029">
    <property type="entry name" value="Pectinesterase 4"/>
    <property type="match status" value="1"/>
</dbReference>
<dbReference type="UniPathway" id="UPA00545">
    <property type="reaction ID" value="UER00823"/>
</dbReference>
<dbReference type="OrthoDB" id="2019149at2759"/>
<protein>
    <recommendedName>
        <fullName evidence="3">pectinesterase</fullName>
        <ecNumber evidence="3">3.1.1.11</ecNumber>
    </recommendedName>
</protein>
<dbReference type="GO" id="GO:0045490">
    <property type="term" value="P:pectin catabolic process"/>
    <property type="evidence" value="ECO:0007669"/>
    <property type="project" value="UniProtKB-UniPathway"/>
</dbReference>
<keyword evidence="6" id="KW-0063">Aspartyl esterase</keyword>
<keyword evidence="10" id="KW-1185">Reference proteome</keyword>
<comment type="subcellular location">
    <subcellularLocation>
        <location evidence="1">Secreted</location>
        <location evidence="1">Cell wall</location>
    </subcellularLocation>
</comment>
<feature type="domain" description="Pectinesterase catalytic" evidence="8">
    <location>
        <begin position="31"/>
        <end position="311"/>
    </location>
</feature>
<feature type="chain" id="PRO_5032871755" description="pectinesterase" evidence="7">
    <location>
        <begin position="23"/>
        <end position="326"/>
    </location>
</feature>
<organism evidence="9 10">
    <name type="scientific">Coptis chinensis</name>
    <dbReference type="NCBI Taxonomy" id="261450"/>
    <lineage>
        <taxon>Eukaryota</taxon>
        <taxon>Viridiplantae</taxon>
        <taxon>Streptophyta</taxon>
        <taxon>Embryophyta</taxon>
        <taxon>Tracheophyta</taxon>
        <taxon>Spermatophyta</taxon>
        <taxon>Magnoliopsida</taxon>
        <taxon>Ranunculales</taxon>
        <taxon>Ranunculaceae</taxon>
        <taxon>Coptidoideae</taxon>
        <taxon>Coptis</taxon>
    </lineage>
</organism>
<dbReference type="Gene3D" id="2.160.20.10">
    <property type="entry name" value="Single-stranded right-handed beta-helix, Pectin lyase-like"/>
    <property type="match status" value="1"/>
</dbReference>
<feature type="signal peptide" evidence="7">
    <location>
        <begin position="1"/>
        <end position="22"/>
    </location>
</feature>